<dbReference type="KEGG" id="mbry:B1812_15365"/>
<gene>
    <name evidence="6" type="ORF">B1812_15365</name>
</gene>
<reference evidence="6 7" key="1">
    <citation type="submission" date="2017-02" db="EMBL/GenBank/DDBJ databases">
        <authorList>
            <person name="Peterson S.W."/>
        </authorList>
    </citation>
    <scope>NUCLEOTIDE SEQUENCE [LARGE SCALE GENOMIC DNA]</scope>
    <source>
        <strain evidence="6 7">S285</strain>
    </source>
</reference>
<dbReference type="STRING" id="655015.B1812_15365"/>
<dbReference type="Pfam" id="PF12867">
    <property type="entry name" value="DinB_2"/>
    <property type="match status" value="1"/>
</dbReference>
<dbReference type="RefSeq" id="WP_085772364.1">
    <property type="nucleotide sequence ID" value="NZ_AP027149.1"/>
</dbReference>
<dbReference type="InterPro" id="IPR016187">
    <property type="entry name" value="CTDL_fold"/>
</dbReference>
<dbReference type="SUPFAM" id="SSF56436">
    <property type="entry name" value="C-type lectin-like"/>
    <property type="match status" value="1"/>
</dbReference>
<evidence type="ECO:0000256" key="2">
    <source>
        <dbReference type="ARBA" id="ARBA00023004"/>
    </source>
</evidence>
<dbReference type="Proteomes" id="UP000193978">
    <property type="component" value="Chromosome"/>
</dbReference>
<evidence type="ECO:0000259" key="4">
    <source>
        <dbReference type="Pfam" id="PF03781"/>
    </source>
</evidence>
<accession>A0A1W6MXD1</accession>
<dbReference type="InterPro" id="IPR051043">
    <property type="entry name" value="Sulfatase_Mod_Factor_Kinase"/>
</dbReference>
<evidence type="ECO:0000259" key="5">
    <source>
        <dbReference type="Pfam" id="PF12867"/>
    </source>
</evidence>
<keyword evidence="1" id="KW-0560">Oxidoreductase</keyword>
<feature type="domain" description="DinB-like" evidence="5">
    <location>
        <begin position="22"/>
        <end position="155"/>
    </location>
</feature>
<dbReference type="InterPro" id="IPR024775">
    <property type="entry name" value="DinB-like"/>
</dbReference>
<keyword evidence="2" id="KW-0408">Iron</keyword>
<dbReference type="OrthoDB" id="9768004at2"/>
<dbReference type="Pfam" id="PF03781">
    <property type="entry name" value="FGE-sulfatase"/>
    <property type="match status" value="2"/>
</dbReference>
<dbReference type="InterPro" id="IPR005532">
    <property type="entry name" value="SUMF_dom"/>
</dbReference>
<proteinExistence type="predicted"/>
<dbReference type="PANTHER" id="PTHR23150">
    <property type="entry name" value="SULFATASE MODIFYING FACTOR 1, 2"/>
    <property type="match status" value="1"/>
</dbReference>
<dbReference type="EMBL" id="CP019948">
    <property type="protein sequence ID" value="ARN82237.1"/>
    <property type="molecule type" value="Genomic_DNA"/>
</dbReference>
<evidence type="ECO:0000313" key="6">
    <source>
        <dbReference type="EMBL" id="ARN82237.1"/>
    </source>
</evidence>
<sequence length="428" mass="47991">MIQLASDINSDQRASSSLRTRLLETRQLSVKLAAPLTAEDMVAQAMDDASPTKWHLAHATWFFETFVLAPRMPGYAIFDESFGYCFNSYYEQVGPRQPRPKRGVLTRPSLESVRAYREHVDVALEAFFALGLDEDDAAASALEIGINHEQQHQELMLTDVLALFAANPLRPSYGQPQPQKVTAAKRGWMIEYAGGVERIGYAGQGFAWDNEGPAHETLIHPFALADRAVTNGQFLEFVLDKGYEAASLWLSDGWAALNREGWRAPLYWEQRDDEWRAMTLQGMTRLDPAAPVAHVSYYEADAFARWAGRRLPTEFEWEIAARRAPEAANDLSSGALRPLPAPSSVAGAPRQMFGDVWEWTGSAYLPYPGYRPPLGALGEYNGKFMVGQHVLRGGSCVTPKGHARATYRNFFYPHQRWQFMGLRLAEDL</sequence>
<dbReference type="Gene3D" id="3.90.1580.10">
    <property type="entry name" value="paralog of FGE (formylglycine-generating enzyme)"/>
    <property type="match status" value="1"/>
</dbReference>
<evidence type="ECO:0000256" key="3">
    <source>
        <dbReference type="ARBA" id="ARBA00037882"/>
    </source>
</evidence>
<organism evidence="6 7">
    <name type="scientific">Methylocystis bryophila</name>
    <dbReference type="NCBI Taxonomy" id="655015"/>
    <lineage>
        <taxon>Bacteria</taxon>
        <taxon>Pseudomonadati</taxon>
        <taxon>Pseudomonadota</taxon>
        <taxon>Alphaproteobacteria</taxon>
        <taxon>Hyphomicrobiales</taxon>
        <taxon>Methylocystaceae</taxon>
        <taxon>Methylocystis</taxon>
    </lineage>
</organism>
<evidence type="ECO:0008006" key="8">
    <source>
        <dbReference type="Google" id="ProtNLM"/>
    </source>
</evidence>
<dbReference type="GO" id="GO:0052699">
    <property type="term" value="P:ergothioneine biosynthetic process"/>
    <property type="evidence" value="ECO:0007669"/>
    <property type="project" value="InterPro"/>
</dbReference>
<dbReference type="PANTHER" id="PTHR23150:SF36">
    <property type="entry name" value="HERCYNINE OXYGENASE"/>
    <property type="match status" value="1"/>
</dbReference>
<dbReference type="InterPro" id="IPR017806">
    <property type="entry name" value="EgtB"/>
</dbReference>
<evidence type="ECO:0000256" key="1">
    <source>
        <dbReference type="ARBA" id="ARBA00023002"/>
    </source>
</evidence>
<dbReference type="InterPro" id="IPR042095">
    <property type="entry name" value="SUMF_sf"/>
</dbReference>
<comment type="pathway">
    <text evidence="3">Amino-acid biosynthesis; ergothioneine biosynthesis.</text>
</comment>
<protein>
    <recommendedName>
        <fullName evidence="8">Sulfatase maturase</fullName>
    </recommendedName>
</protein>
<feature type="domain" description="Sulfatase-modifying factor enzyme-like" evidence="4">
    <location>
        <begin position="189"/>
        <end position="327"/>
    </location>
</feature>
<dbReference type="NCBIfam" id="TIGR03440">
    <property type="entry name" value="egtB_TIGR03440"/>
    <property type="match status" value="1"/>
</dbReference>
<feature type="domain" description="Sulfatase-modifying factor enzyme-like" evidence="4">
    <location>
        <begin position="350"/>
        <end position="425"/>
    </location>
</feature>
<evidence type="ECO:0000313" key="7">
    <source>
        <dbReference type="Proteomes" id="UP000193978"/>
    </source>
</evidence>
<name>A0A1W6MXD1_9HYPH</name>
<dbReference type="AlphaFoldDB" id="A0A1W6MXD1"/>
<keyword evidence="7" id="KW-1185">Reference proteome</keyword>